<dbReference type="InterPro" id="IPR036388">
    <property type="entry name" value="WH-like_DNA-bd_sf"/>
</dbReference>
<evidence type="ECO:0000256" key="3">
    <source>
        <dbReference type="ARBA" id="ARBA00018111"/>
    </source>
</evidence>
<organism evidence="9 10">
    <name type="scientific">Paenibacillus chungangensis</name>
    <dbReference type="NCBI Taxonomy" id="696535"/>
    <lineage>
        <taxon>Bacteria</taxon>
        <taxon>Bacillati</taxon>
        <taxon>Bacillota</taxon>
        <taxon>Bacilli</taxon>
        <taxon>Bacillales</taxon>
        <taxon>Paenibacillaceae</taxon>
        <taxon>Paenibacillus</taxon>
    </lineage>
</organism>
<reference evidence="10" key="1">
    <citation type="journal article" date="2019" name="Int. J. Syst. Evol. Microbiol.">
        <title>The Global Catalogue of Microorganisms (GCM) 10K type strain sequencing project: providing services to taxonomists for standard genome sequencing and annotation.</title>
        <authorList>
            <consortium name="The Broad Institute Genomics Platform"/>
            <consortium name="The Broad Institute Genome Sequencing Center for Infectious Disease"/>
            <person name="Wu L."/>
            <person name="Ma J."/>
        </authorList>
    </citation>
    <scope>NUCLEOTIDE SEQUENCE [LARGE SCALE GENOMIC DNA]</scope>
    <source>
        <strain evidence="10">CCUG 59129</strain>
    </source>
</reference>
<dbReference type="PANTHER" id="PTHR33602">
    <property type="entry name" value="REGULATORY PROTEIN RECX FAMILY PROTEIN"/>
    <property type="match status" value="1"/>
</dbReference>
<evidence type="ECO:0000256" key="2">
    <source>
        <dbReference type="ARBA" id="ARBA00009695"/>
    </source>
</evidence>
<dbReference type="Pfam" id="PF21982">
    <property type="entry name" value="RecX_HTH1"/>
    <property type="match status" value="1"/>
</dbReference>
<accession>A0ABW3HQ21</accession>
<evidence type="ECO:0000256" key="4">
    <source>
        <dbReference type="ARBA" id="ARBA00022490"/>
    </source>
</evidence>
<comment type="similarity">
    <text evidence="2 5">Belongs to the RecX family.</text>
</comment>
<evidence type="ECO:0000256" key="1">
    <source>
        <dbReference type="ARBA" id="ARBA00004496"/>
    </source>
</evidence>
<comment type="caution">
    <text evidence="9">The sequence shown here is derived from an EMBL/GenBank/DDBJ whole genome shotgun (WGS) entry which is preliminary data.</text>
</comment>
<evidence type="ECO:0000256" key="5">
    <source>
        <dbReference type="HAMAP-Rule" id="MF_01114"/>
    </source>
</evidence>
<dbReference type="Gene3D" id="1.10.10.10">
    <property type="entry name" value="Winged helix-like DNA-binding domain superfamily/Winged helix DNA-binding domain"/>
    <property type="match status" value="3"/>
</dbReference>
<gene>
    <name evidence="5" type="primary">recX</name>
    <name evidence="9" type="ORF">ACFQ2I_09120</name>
</gene>
<feature type="domain" description="RecX first three-helical" evidence="8">
    <location>
        <begin position="71"/>
        <end position="110"/>
    </location>
</feature>
<evidence type="ECO:0000313" key="10">
    <source>
        <dbReference type="Proteomes" id="UP001596989"/>
    </source>
</evidence>
<feature type="domain" description="RecX second three-helical" evidence="6">
    <location>
        <begin position="117"/>
        <end position="157"/>
    </location>
</feature>
<dbReference type="PANTHER" id="PTHR33602:SF1">
    <property type="entry name" value="REGULATORY PROTEIN RECX FAMILY PROTEIN"/>
    <property type="match status" value="1"/>
</dbReference>
<dbReference type="HAMAP" id="MF_01114">
    <property type="entry name" value="RecX"/>
    <property type="match status" value="1"/>
</dbReference>
<comment type="function">
    <text evidence="5">Modulates RecA activity.</text>
</comment>
<name>A0ABW3HQ21_9BACL</name>
<sequence length="225" mass="26314">MREGGRLEDWIIVSVRPQKKDRKRYDIYIGEEEPVLTVHEDILIRYRLMKGGVLQDELLSEIKREDERFEAYRKAVAYLGAKPRTRKQLHQYLERKELANEHIEYALDRLEREGLVDDVQYAQLFAESRMRSSLKGRLMIRQELSMRGVSKSAALEAVSAISEEEEIAAANKLAEKKWRSLKGAEAERRRKLMGFLLRRGFPGHIVKEAIKSVNQGDDEQWEDDI</sequence>
<keyword evidence="10" id="KW-1185">Reference proteome</keyword>
<evidence type="ECO:0000259" key="8">
    <source>
        <dbReference type="Pfam" id="PF21982"/>
    </source>
</evidence>
<dbReference type="Proteomes" id="UP001596989">
    <property type="component" value="Unassembled WGS sequence"/>
</dbReference>
<proteinExistence type="inferred from homology"/>
<dbReference type="RefSeq" id="WP_377563712.1">
    <property type="nucleotide sequence ID" value="NZ_JBHTJZ010000009.1"/>
</dbReference>
<keyword evidence="4 5" id="KW-0963">Cytoplasm</keyword>
<evidence type="ECO:0000259" key="6">
    <source>
        <dbReference type="Pfam" id="PF02631"/>
    </source>
</evidence>
<dbReference type="Pfam" id="PF21981">
    <property type="entry name" value="RecX_HTH3"/>
    <property type="match status" value="1"/>
</dbReference>
<feature type="domain" description="RecX third three-helical" evidence="7">
    <location>
        <begin position="164"/>
        <end position="210"/>
    </location>
</feature>
<dbReference type="InterPro" id="IPR053924">
    <property type="entry name" value="RecX_HTH_2nd"/>
</dbReference>
<dbReference type="Pfam" id="PF02631">
    <property type="entry name" value="RecX_HTH2"/>
    <property type="match status" value="1"/>
</dbReference>
<evidence type="ECO:0000259" key="7">
    <source>
        <dbReference type="Pfam" id="PF21981"/>
    </source>
</evidence>
<protein>
    <recommendedName>
        <fullName evidence="3 5">Regulatory protein RecX</fullName>
    </recommendedName>
</protein>
<dbReference type="InterPro" id="IPR053926">
    <property type="entry name" value="RecX_HTH_1st"/>
</dbReference>
<dbReference type="EMBL" id="JBHTJZ010000009">
    <property type="protein sequence ID" value="MFD0959554.1"/>
    <property type="molecule type" value="Genomic_DNA"/>
</dbReference>
<evidence type="ECO:0000313" key="9">
    <source>
        <dbReference type="EMBL" id="MFD0959554.1"/>
    </source>
</evidence>
<comment type="subcellular location">
    <subcellularLocation>
        <location evidence="1 5">Cytoplasm</location>
    </subcellularLocation>
</comment>
<dbReference type="InterPro" id="IPR053925">
    <property type="entry name" value="RecX_HTH_3rd"/>
</dbReference>
<dbReference type="InterPro" id="IPR003783">
    <property type="entry name" value="Regulatory_RecX"/>
</dbReference>